<evidence type="ECO:0000256" key="6">
    <source>
        <dbReference type="ARBA" id="ARBA00012102"/>
    </source>
</evidence>
<sequence>MLLAIDVGNSHTVLGLFDGEELMEQWRVATEPRRTADEWAVVLQGLIGAATLVERTDVDGIAMCCTVPSVQHEMREMFRRHFGDVQAVIVEPGVKTGVPIRMDSPREVGSDRIVNALAAAHSYGGPCLVVDFGTATTFDAVSEKGEYVGGAIAPGIDISVEALSRRGAQLHMVEIVKPRAVIAKNTTEALRSGIVYGFAGQVDGIVDRMAQELADDADSVTVVATGGLAPLVVDECETVDVHEPWLTLIGLRLVYERNVG</sequence>
<keyword evidence="7 16" id="KW-0963">Cytoplasm</keyword>
<keyword evidence="8 16" id="KW-0808">Transferase</keyword>
<dbReference type="GO" id="GO:0005524">
    <property type="term" value="F:ATP binding"/>
    <property type="evidence" value="ECO:0007669"/>
    <property type="project" value="UniProtKB-UniRule"/>
</dbReference>
<name>A0A1T4SSM4_9ACTN</name>
<dbReference type="CDD" id="cd24015">
    <property type="entry name" value="ASKHA_NBD_PanK-III"/>
    <property type="match status" value="1"/>
</dbReference>
<evidence type="ECO:0000256" key="13">
    <source>
        <dbReference type="ARBA" id="ARBA00022993"/>
    </source>
</evidence>
<keyword evidence="12 16" id="KW-0630">Potassium</keyword>
<comment type="cofactor">
    <cofactor evidence="2">
        <name>K(+)</name>
        <dbReference type="ChEBI" id="CHEBI:29103"/>
    </cofactor>
</comment>
<feature type="binding site" evidence="16">
    <location>
        <position position="131"/>
    </location>
    <ligand>
        <name>K(+)</name>
        <dbReference type="ChEBI" id="CHEBI:29103"/>
    </ligand>
</feature>
<dbReference type="NCBIfam" id="NF009845">
    <property type="entry name" value="PRK13318.1-3"/>
    <property type="match status" value="1"/>
</dbReference>
<evidence type="ECO:0000256" key="16">
    <source>
        <dbReference type="HAMAP-Rule" id="MF_01274"/>
    </source>
</evidence>
<proteinExistence type="inferred from homology"/>
<evidence type="ECO:0000313" key="18">
    <source>
        <dbReference type="Proteomes" id="UP000190637"/>
    </source>
</evidence>
<dbReference type="InterPro" id="IPR004619">
    <property type="entry name" value="Type_III_PanK"/>
</dbReference>
<evidence type="ECO:0000256" key="3">
    <source>
        <dbReference type="ARBA" id="ARBA00004496"/>
    </source>
</evidence>
<keyword evidence="18" id="KW-1185">Reference proteome</keyword>
<dbReference type="AlphaFoldDB" id="A0A1T4SSM4"/>
<evidence type="ECO:0000256" key="4">
    <source>
        <dbReference type="ARBA" id="ARBA00005225"/>
    </source>
</evidence>
<dbReference type="Pfam" id="PF03309">
    <property type="entry name" value="Pan_kinase"/>
    <property type="match status" value="1"/>
</dbReference>
<evidence type="ECO:0000256" key="5">
    <source>
        <dbReference type="ARBA" id="ARBA00011738"/>
    </source>
</evidence>
<feature type="active site" description="Proton acceptor" evidence="16">
    <location>
        <position position="111"/>
    </location>
</feature>
<comment type="cofactor">
    <cofactor evidence="16">
        <name>NH4(+)</name>
        <dbReference type="ChEBI" id="CHEBI:28938"/>
    </cofactor>
    <cofactor evidence="16">
        <name>K(+)</name>
        <dbReference type="ChEBI" id="CHEBI:29103"/>
    </cofactor>
    <text evidence="16">A monovalent cation. Ammonium or potassium.</text>
</comment>
<comment type="subunit">
    <text evidence="5 16">Homodimer.</text>
</comment>
<dbReference type="GO" id="GO:0046872">
    <property type="term" value="F:metal ion binding"/>
    <property type="evidence" value="ECO:0007669"/>
    <property type="project" value="UniProtKB-KW"/>
</dbReference>
<accession>A0A1T4SSM4</accession>
<keyword evidence="13 16" id="KW-0173">Coenzyme A biosynthesis</keyword>
<dbReference type="NCBIfam" id="TIGR00671">
    <property type="entry name" value="baf"/>
    <property type="match status" value="1"/>
</dbReference>
<comment type="caution">
    <text evidence="16">Lacks conserved residue(s) required for the propagation of feature annotation.</text>
</comment>
<evidence type="ECO:0000256" key="15">
    <source>
        <dbReference type="ARBA" id="ARBA00040883"/>
    </source>
</evidence>
<dbReference type="GO" id="GO:0015937">
    <property type="term" value="P:coenzyme A biosynthetic process"/>
    <property type="evidence" value="ECO:0007669"/>
    <property type="project" value="UniProtKB-UniRule"/>
</dbReference>
<dbReference type="PANTHER" id="PTHR34265:SF1">
    <property type="entry name" value="TYPE III PANTOTHENATE KINASE"/>
    <property type="match status" value="1"/>
</dbReference>
<evidence type="ECO:0000256" key="7">
    <source>
        <dbReference type="ARBA" id="ARBA00022490"/>
    </source>
</evidence>
<comment type="subcellular location">
    <subcellularLocation>
        <location evidence="3 16">Cytoplasm</location>
    </subcellularLocation>
</comment>
<evidence type="ECO:0000256" key="1">
    <source>
        <dbReference type="ARBA" id="ARBA00001206"/>
    </source>
</evidence>
<comment type="catalytic activity">
    <reaction evidence="1 16">
        <text>(R)-pantothenate + ATP = (R)-4'-phosphopantothenate + ADP + H(+)</text>
        <dbReference type="Rhea" id="RHEA:16373"/>
        <dbReference type="ChEBI" id="CHEBI:10986"/>
        <dbReference type="ChEBI" id="CHEBI:15378"/>
        <dbReference type="ChEBI" id="CHEBI:29032"/>
        <dbReference type="ChEBI" id="CHEBI:30616"/>
        <dbReference type="ChEBI" id="CHEBI:456216"/>
        <dbReference type="EC" id="2.7.1.33"/>
    </reaction>
</comment>
<keyword evidence="16" id="KW-0479">Metal-binding</keyword>
<comment type="function">
    <text evidence="16">Catalyzes the phosphorylation of pantothenate (Pan), the first step in CoA biosynthesis.</text>
</comment>
<dbReference type="GO" id="GO:0005737">
    <property type="term" value="C:cytoplasm"/>
    <property type="evidence" value="ECO:0007669"/>
    <property type="project" value="UniProtKB-SubCell"/>
</dbReference>
<dbReference type="PANTHER" id="PTHR34265">
    <property type="entry name" value="TYPE III PANTOTHENATE KINASE"/>
    <property type="match status" value="1"/>
</dbReference>
<keyword evidence="11 16" id="KW-0067">ATP-binding</keyword>
<evidence type="ECO:0000256" key="8">
    <source>
        <dbReference type="ARBA" id="ARBA00022679"/>
    </source>
</evidence>
<dbReference type="OrthoDB" id="9804707at2"/>
<comment type="pathway">
    <text evidence="4 16">Cofactor biosynthesis; coenzyme A biosynthesis; CoA from (R)-pantothenate: step 1/5.</text>
</comment>
<evidence type="ECO:0000256" key="11">
    <source>
        <dbReference type="ARBA" id="ARBA00022840"/>
    </source>
</evidence>
<keyword evidence="9 16" id="KW-0547">Nucleotide-binding</keyword>
<evidence type="ECO:0000256" key="9">
    <source>
        <dbReference type="ARBA" id="ARBA00022741"/>
    </source>
</evidence>
<dbReference type="EMBL" id="FUWS01000011">
    <property type="protein sequence ID" value="SKA31156.1"/>
    <property type="molecule type" value="Genomic_DNA"/>
</dbReference>
<comment type="similarity">
    <text evidence="14 16">Belongs to the type III pantothenate kinase family.</text>
</comment>
<evidence type="ECO:0000256" key="2">
    <source>
        <dbReference type="ARBA" id="ARBA00001958"/>
    </source>
</evidence>
<protein>
    <recommendedName>
        <fullName evidence="15 16">Type III pantothenate kinase</fullName>
        <ecNumber evidence="6 16">2.7.1.33</ecNumber>
    </recommendedName>
    <alternativeName>
        <fullName evidence="16">PanK-III</fullName>
    </alternativeName>
    <alternativeName>
        <fullName evidence="16">Pantothenic acid kinase</fullName>
    </alternativeName>
</protein>
<dbReference type="STRING" id="1122192.SAMN02745673_03896"/>
<keyword evidence="10 16" id="KW-0418">Kinase</keyword>
<reference evidence="17 18" key="1">
    <citation type="submission" date="2017-02" db="EMBL/GenBank/DDBJ databases">
        <authorList>
            <person name="Peterson S.W."/>
        </authorList>
    </citation>
    <scope>NUCLEOTIDE SEQUENCE [LARGE SCALE GENOMIC DNA]</scope>
    <source>
        <strain evidence="17 18">DSM 45154</strain>
    </source>
</reference>
<feature type="binding site" evidence="16">
    <location>
        <begin position="6"/>
        <end position="13"/>
    </location>
    <ligand>
        <name>ATP</name>
        <dbReference type="ChEBI" id="CHEBI:30616"/>
    </ligand>
</feature>
<feature type="binding site" evidence="16">
    <location>
        <position position="186"/>
    </location>
    <ligand>
        <name>substrate</name>
    </ligand>
</feature>
<evidence type="ECO:0000256" key="14">
    <source>
        <dbReference type="ARBA" id="ARBA00038036"/>
    </source>
</evidence>
<feature type="binding site" evidence="16">
    <location>
        <position position="134"/>
    </location>
    <ligand>
        <name>ATP</name>
        <dbReference type="ChEBI" id="CHEBI:30616"/>
    </ligand>
</feature>
<dbReference type="UniPathway" id="UPA00241">
    <property type="reaction ID" value="UER00352"/>
</dbReference>
<dbReference type="Gene3D" id="3.30.420.40">
    <property type="match status" value="2"/>
</dbReference>
<evidence type="ECO:0000313" key="17">
    <source>
        <dbReference type="EMBL" id="SKA31156.1"/>
    </source>
</evidence>
<evidence type="ECO:0000256" key="10">
    <source>
        <dbReference type="ARBA" id="ARBA00022777"/>
    </source>
</evidence>
<dbReference type="HAMAP" id="MF_01274">
    <property type="entry name" value="Pantothen_kinase_3"/>
    <property type="match status" value="1"/>
</dbReference>
<dbReference type="GO" id="GO:0004594">
    <property type="term" value="F:pantothenate kinase activity"/>
    <property type="evidence" value="ECO:0007669"/>
    <property type="project" value="UniProtKB-UniRule"/>
</dbReference>
<organism evidence="17 18">
    <name type="scientific">Marinactinospora thermotolerans DSM 45154</name>
    <dbReference type="NCBI Taxonomy" id="1122192"/>
    <lineage>
        <taxon>Bacteria</taxon>
        <taxon>Bacillati</taxon>
        <taxon>Actinomycetota</taxon>
        <taxon>Actinomycetes</taxon>
        <taxon>Streptosporangiales</taxon>
        <taxon>Nocardiopsidaceae</taxon>
        <taxon>Marinactinospora</taxon>
    </lineage>
</organism>
<gene>
    <name evidence="16" type="primary">coaX</name>
    <name evidence="17" type="ORF">SAMN02745673_03896</name>
</gene>
<dbReference type="RefSeq" id="WP_078763160.1">
    <property type="nucleotide sequence ID" value="NZ_FUWS01000011.1"/>
</dbReference>
<dbReference type="Proteomes" id="UP000190637">
    <property type="component" value="Unassembled WGS sequence"/>
</dbReference>
<feature type="binding site" evidence="16">
    <location>
        <begin position="109"/>
        <end position="112"/>
    </location>
    <ligand>
        <name>substrate</name>
    </ligand>
</feature>
<dbReference type="NCBIfam" id="NF009855">
    <property type="entry name" value="PRK13321.1"/>
    <property type="match status" value="1"/>
</dbReference>
<dbReference type="SUPFAM" id="SSF53067">
    <property type="entry name" value="Actin-like ATPase domain"/>
    <property type="match status" value="2"/>
</dbReference>
<evidence type="ECO:0000256" key="12">
    <source>
        <dbReference type="ARBA" id="ARBA00022958"/>
    </source>
</evidence>
<dbReference type="InterPro" id="IPR043129">
    <property type="entry name" value="ATPase_NBD"/>
</dbReference>
<dbReference type="EC" id="2.7.1.33" evidence="6 16"/>